<keyword evidence="4" id="KW-0964">Secreted</keyword>
<dbReference type="SUPFAM" id="SSF64518">
    <property type="entry name" value="Phase 1 flagellin"/>
    <property type="match status" value="1"/>
</dbReference>
<evidence type="ECO:0000256" key="4">
    <source>
        <dbReference type="ARBA" id="ARBA00022525"/>
    </source>
</evidence>
<dbReference type="InterPro" id="IPR001029">
    <property type="entry name" value="Flagellin_N"/>
</dbReference>
<evidence type="ECO:0000256" key="1">
    <source>
        <dbReference type="ARBA" id="ARBA00004365"/>
    </source>
</evidence>
<comment type="similarity">
    <text evidence="3">Belongs to the bacterial flagellin family.</text>
</comment>
<keyword evidence="7" id="KW-0969">Cilium</keyword>
<evidence type="ECO:0000256" key="2">
    <source>
        <dbReference type="ARBA" id="ARBA00004613"/>
    </source>
</evidence>
<comment type="subcellular location">
    <subcellularLocation>
        <location evidence="1">Bacterial flagellum</location>
    </subcellularLocation>
    <subcellularLocation>
        <location evidence="2">Secreted</location>
    </subcellularLocation>
</comment>
<keyword evidence="5" id="KW-0975">Bacterial flagellum</keyword>
<dbReference type="Pfam" id="PF00669">
    <property type="entry name" value="Flagellin_N"/>
    <property type="match status" value="1"/>
</dbReference>
<keyword evidence="7" id="KW-0966">Cell projection</keyword>
<sequence>MNNRISTGMMFNQSINLMMAKQSKMNHLEQQLATGKKLVSAKDDPVAAGTAVGLDRAVAELERFERNGDVVQNRLGLQENALAQAGDMMAHITELTIQANNPALSSSDLKAIASELKSVQEGLLALANSTDGTGRYLFGGTNDSEAPFKLSNGVVTYSGDQTQRQIEVAPDTFVKDVLPGSEIFLRIPTGDGRLDGSAAAGNTGTGVLTTFGQHAASGSWNGQSYTVRFTAADTYEVVDATNTVVQTGAFKSGEDITFQGVSMRIEGEPAAGDSFGVGAASSRDIFATLDGLISALDTAADDPTAVAHQQNVLQGALRDVARASEKFIDARAAGGAQLKAIDDAGALRDANSVTLKTTLSAMRDLDYAEAIGQYQLEQISLQAAQTIFTQMQQMSLFNAIR</sequence>
<dbReference type="InterPro" id="IPR013384">
    <property type="entry name" value="Flagell_FlgL"/>
</dbReference>
<accession>A0ABY9YMU2</accession>
<name>A0ABY9YMU2_9GAMM</name>
<dbReference type="PANTHER" id="PTHR42792">
    <property type="entry name" value="FLAGELLIN"/>
    <property type="match status" value="1"/>
</dbReference>
<dbReference type="EMBL" id="CP115541">
    <property type="protein sequence ID" value="WNH51945.1"/>
    <property type="molecule type" value="Genomic_DNA"/>
</dbReference>
<feature type="domain" description="Flagellin N-terminal" evidence="6">
    <location>
        <begin position="5"/>
        <end position="142"/>
    </location>
</feature>
<reference evidence="7 8" key="1">
    <citation type="submission" date="2022-12" db="EMBL/GenBank/DDBJ databases">
        <title>Two new species, Stenotrophomonas aracearum and Stenotrophomonas oahuensis, isolated from Anthurium (Araceae family) in Hawaii.</title>
        <authorList>
            <person name="Chunag S.C."/>
            <person name="Dobhal S."/>
            <person name="Alvarez A."/>
            <person name="Arif M."/>
        </authorList>
    </citation>
    <scope>NUCLEOTIDE SEQUENCE [LARGE SCALE GENOMIC DNA]</scope>
    <source>
        <strain evidence="7 8">A5586</strain>
    </source>
</reference>
<dbReference type="InterPro" id="IPR001492">
    <property type="entry name" value="Flagellin"/>
</dbReference>
<keyword evidence="8" id="KW-1185">Reference proteome</keyword>
<keyword evidence="7" id="KW-0282">Flagellum</keyword>
<evidence type="ECO:0000256" key="5">
    <source>
        <dbReference type="ARBA" id="ARBA00023143"/>
    </source>
</evidence>
<evidence type="ECO:0000256" key="3">
    <source>
        <dbReference type="ARBA" id="ARBA00005709"/>
    </source>
</evidence>
<evidence type="ECO:0000313" key="8">
    <source>
        <dbReference type="Proteomes" id="UP001302072"/>
    </source>
</evidence>
<proteinExistence type="inferred from homology"/>
<dbReference type="PANTHER" id="PTHR42792:SF1">
    <property type="entry name" value="FLAGELLAR HOOK-ASSOCIATED PROTEIN 3"/>
    <property type="match status" value="1"/>
</dbReference>
<dbReference type="Gene3D" id="1.20.1330.10">
    <property type="entry name" value="f41 fragment of flagellin, N-terminal domain"/>
    <property type="match status" value="1"/>
</dbReference>
<protein>
    <submittedName>
        <fullName evidence="7">Flagellar hook-associated protein FlgL</fullName>
    </submittedName>
</protein>
<dbReference type="NCBIfam" id="TIGR02550">
    <property type="entry name" value="flagell_flgL"/>
    <property type="match status" value="1"/>
</dbReference>
<dbReference type="Proteomes" id="UP001302072">
    <property type="component" value="Chromosome"/>
</dbReference>
<gene>
    <name evidence="7" type="primary">flgL</name>
    <name evidence="7" type="ORF">PDM29_16610</name>
</gene>
<evidence type="ECO:0000259" key="6">
    <source>
        <dbReference type="Pfam" id="PF00669"/>
    </source>
</evidence>
<dbReference type="RefSeq" id="WP_311191160.1">
    <property type="nucleotide sequence ID" value="NZ_CP115541.1"/>
</dbReference>
<evidence type="ECO:0000313" key="7">
    <source>
        <dbReference type="EMBL" id="WNH51945.1"/>
    </source>
</evidence>
<organism evidence="7 8">
    <name type="scientific">Stenotrophomonas oahuensis</name>
    <dbReference type="NCBI Taxonomy" id="3003271"/>
    <lineage>
        <taxon>Bacteria</taxon>
        <taxon>Pseudomonadati</taxon>
        <taxon>Pseudomonadota</taxon>
        <taxon>Gammaproteobacteria</taxon>
        <taxon>Lysobacterales</taxon>
        <taxon>Lysobacteraceae</taxon>
        <taxon>Stenotrophomonas</taxon>
    </lineage>
</organism>